<dbReference type="PANTHER" id="PTHR37292">
    <property type="entry name" value="VNG6097C"/>
    <property type="match status" value="1"/>
</dbReference>
<protein>
    <submittedName>
        <fullName evidence="2">Uncharacterized protein DUF262</fullName>
    </submittedName>
</protein>
<feature type="domain" description="GmrSD restriction endonucleases N-terminal" evidence="1">
    <location>
        <begin position="29"/>
        <end position="231"/>
    </location>
</feature>
<gene>
    <name evidence="2" type="ORF">EV146_11822</name>
</gene>
<accession>A0A4R2AZ32</accession>
<comment type="caution">
    <text evidence="2">The sequence shown here is derived from an EMBL/GenBank/DDBJ whole genome shotgun (WGS) entry which is preliminary data.</text>
</comment>
<sequence length="633" mass="74094">MSIKSYTEVKQIRVQDIVDGINAQVDNTNVAMKIRVPKIQRNLVWSQSQKEKFIDTLKQGFPFGSLLLYKKGSEDYLLVDGLQRTSTILEYSLKPTQYFSKNEIKDHYITSLLSIFPTLSSSDEEKVREKIEQWVKGKNGFTESEKFSSYNLVKFLESQLLSENISLSNELFEEIMDILSRFIDSVKSFSDISKIEMPVVVYHGEESNLPEIFERINSKGTKLNRYQIFAATWEKEFQIQNKSIIDAIKLKYEKLIESGFVIDNYDSNNLYQIDTKFTLFEYLFGVGKFIQKTYPMLFGRPKEGNEDSTDSLGFNIVSICRGVASQELKSLEDRMLEIDINRFETAFLQAIDFVQTALSPVLAFQAHRAKRHIAGDYKIFHGESQIVALIGSVFHIRFDQNLSERSTWKQDKIRLLNTLPAHYLYDLLRDYWRGSSDSKLKQIIVDPIKNNIGSLIDNLRYGQLIPKEQWNSILTVWFEEQLNRKESKRINIGDKEILFLKYLYKNIFTFDETYSLYEIDHVLPIERLRKAAVNLNGLPISCVANLAFIPKESNNRKQDKTFYEYLTYLKEKCGHTDKQIEEQRSLFDRLLFISCDELIIPKQKNADNITREWYTFVLRKRFERMKALFLSNI</sequence>
<reference evidence="2 3" key="1">
    <citation type="journal article" date="2015" name="Stand. Genomic Sci.">
        <title>Genomic Encyclopedia of Bacterial and Archaeal Type Strains, Phase III: the genomes of soil and plant-associated and newly described type strains.</title>
        <authorList>
            <person name="Whitman W.B."/>
            <person name="Woyke T."/>
            <person name="Klenk H.P."/>
            <person name="Zhou Y."/>
            <person name="Lilburn T.G."/>
            <person name="Beck B.J."/>
            <person name="De Vos P."/>
            <person name="Vandamme P."/>
            <person name="Eisen J.A."/>
            <person name="Garrity G."/>
            <person name="Hugenholtz P."/>
            <person name="Kyrpides N.C."/>
        </authorList>
    </citation>
    <scope>NUCLEOTIDE SEQUENCE [LARGE SCALE GENOMIC DNA]</scope>
    <source>
        <strain evidence="2 3">CV53</strain>
    </source>
</reference>
<name>A0A4R2AZ32_9BACI</name>
<evidence type="ECO:0000259" key="1">
    <source>
        <dbReference type="Pfam" id="PF03235"/>
    </source>
</evidence>
<evidence type="ECO:0000313" key="3">
    <source>
        <dbReference type="Proteomes" id="UP000295689"/>
    </source>
</evidence>
<organism evidence="2 3">
    <name type="scientific">Mesobacillus foraminis</name>
    <dbReference type="NCBI Taxonomy" id="279826"/>
    <lineage>
        <taxon>Bacteria</taxon>
        <taxon>Bacillati</taxon>
        <taxon>Bacillota</taxon>
        <taxon>Bacilli</taxon>
        <taxon>Bacillales</taxon>
        <taxon>Bacillaceae</taxon>
        <taxon>Mesobacillus</taxon>
    </lineage>
</organism>
<keyword evidence="3" id="KW-1185">Reference proteome</keyword>
<dbReference type="AlphaFoldDB" id="A0A4R2AZ32"/>
<dbReference type="Proteomes" id="UP000295689">
    <property type="component" value="Unassembled WGS sequence"/>
</dbReference>
<dbReference type="RefSeq" id="WP_132011355.1">
    <property type="nucleotide sequence ID" value="NZ_JABUHM010000019.1"/>
</dbReference>
<dbReference type="InterPro" id="IPR004919">
    <property type="entry name" value="GmrSD_N"/>
</dbReference>
<evidence type="ECO:0000313" key="2">
    <source>
        <dbReference type="EMBL" id="TCN18935.1"/>
    </source>
</evidence>
<dbReference type="Pfam" id="PF03235">
    <property type="entry name" value="GmrSD_N"/>
    <property type="match status" value="1"/>
</dbReference>
<proteinExistence type="predicted"/>
<dbReference type="PANTHER" id="PTHR37292:SF2">
    <property type="entry name" value="DUF262 DOMAIN-CONTAINING PROTEIN"/>
    <property type="match status" value="1"/>
</dbReference>
<dbReference type="EMBL" id="SLVV01000018">
    <property type="protein sequence ID" value="TCN18935.1"/>
    <property type="molecule type" value="Genomic_DNA"/>
</dbReference>